<organism evidence="1 2">
    <name type="scientific">Wickerhamomyces pijperi</name>
    <name type="common">Yeast</name>
    <name type="synonym">Pichia pijperi</name>
    <dbReference type="NCBI Taxonomy" id="599730"/>
    <lineage>
        <taxon>Eukaryota</taxon>
        <taxon>Fungi</taxon>
        <taxon>Dikarya</taxon>
        <taxon>Ascomycota</taxon>
        <taxon>Saccharomycotina</taxon>
        <taxon>Saccharomycetes</taxon>
        <taxon>Phaffomycetales</taxon>
        <taxon>Wickerhamomycetaceae</taxon>
        <taxon>Wickerhamomyces</taxon>
    </lineage>
</organism>
<keyword evidence="2" id="KW-1185">Reference proteome</keyword>
<dbReference type="EMBL" id="JAEUBG010001333">
    <property type="protein sequence ID" value="KAH3686571.1"/>
    <property type="molecule type" value="Genomic_DNA"/>
</dbReference>
<reference evidence="1" key="1">
    <citation type="journal article" date="2021" name="Open Biol.">
        <title>Shared evolutionary footprints suggest mitochondrial oxidative damage underlies multiple complex I losses in fungi.</title>
        <authorList>
            <person name="Schikora-Tamarit M.A."/>
            <person name="Marcet-Houben M."/>
            <person name="Nosek J."/>
            <person name="Gabaldon T."/>
        </authorList>
    </citation>
    <scope>NUCLEOTIDE SEQUENCE</scope>
    <source>
        <strain evidence="1">CBS2887</strain>
    </source>
</reference>
<dbReference type="AlphaFoldDB" id="A0A9P8TQ60"/>
<sequence length="119" mass="13072">MNSDVVLLQEKKTGLYSISEPLKFKNQAISSSAETKMVEDWWSFLSWAVSLPNLAWKSSPENGKSNLIKSLAGLTGIGSNSSQILSTRFSLMATNSTLALLPDSSIFLLMVAWKDWTAL</sequence>
<reference evidence="1" key="2">
    <citation type="submission" date="2021-01" db="EMBL/GenBank/DDBJ databases">
        <authorList>
            <person name="Schikora-Tamarit M.A."/>
        </authorList>
    </citation>
    <scope>NUCLEOTIDE SEQUENCE</scope>
    <source>
        <strain evidence="1">CBS2887</strain>
    </source>
</reference>
<evidence type="ECO:0000313" key="2">
    <source>
        <dbReference type="Proteomes" id="UP000774326"/>
    </source>
</evidence>
<evidence type="ECO:0000313" key="1">
    <source>
        <dbReference type="EMBL" id="KAH3686571.1"/>
    </source>
</evidence>
<protein>
    <submittedName>
        <fullName evidence="1">Uncharacterized protein</fullName>
    </submittedName>
</protein>
<dbReference type="Proteomes" id="UP000774326">
    <property type="component" value="Unassembled WGS sequence"/>
</dbReference>
<comment type="caution">
    <text evidence="1">The sequence shown here is derived from an EMBL/GenBank/DDBJ whole genome shotgun (WGS) entry which is preliminary data.</text>
</comment>
<name>A0A9P8TQ60_WICPI</name>
<gene>
    <name evidence="1" type="ORF">WICPIJ_002452</name>
</gene>
<accession>A0A9P8TQ60</accession>
<proteinExistence type="predicted"/>